<dbReference type="OrthoDB" id="9805770at2"/>
<dbReference type="SUPFAM" id="SSF47005">
    <property type="entry name" value="Peripheral subunit-binding domain of 2-oxo acid dehydrogenase complex"/>
    <property type="match status" value="1"/>
</dbReference>
<evidence type="ECO:0000256" key="4">
    <source>
        <dbReference type="ARBA" id="ARBA00025211"/>
    </source>
</evidence>
<feature type="domain" description="Lipoyl-binding" evidence="6">
    <location>
        <begin position="2"/>
        <end position="78"/>
    </location>
</feature>
<dbReference type="CDD" id="cd06849">
    <property type="entry name" value="lipoyl_domain"/>
    <property type="match status" value="1"/>
</dbReference>
<keyword evidence="8" id="KW-0670">Pyruvate</keyword>
<evidence type="ECO:0000256" key="2">
    <source>
        <dbReference type="ARBA" id="ARBA00007317"/>
    </source>
</evidence>
<evidence type="ECO:0000259" key="7">
    <source>
        <dbReference type="PROSITE" id="PS51826"/>
    </source>
</evidence>
<dbReference type="InterPro" id="IPR003016">
    <property type="entry name" value="2-oxoA_DH_lipoyl-BS"/>
</dbReference>
<reference evidence="8 9" key="1">
    <citation type="submission" date="2013-09" db="EMBL/GenBank/DDBJ databases">
        <title>Whole genome shotgun sequence of Novosphingobium tardaugens NBRC 16725.</title>
        <authorList>
            <person name="Isaki S."/>
            <person name="Hosoyama A."/>
            <person name="Tsuchikane K."/>
            <person name="Katsumata H."/>
            <person name="Ando Y."/>
            <person name="Yamazaki S."/>
            <person name="Fujita N."/>
        </authorList>
    </citation>
    <scope>NUCLEOTIDE SEQUENCE [LARGE SCALE GENOMIC DNA]</scope>
    <source>
        <strain evidence="8 9">NBRC 16725</strain>
    </source>
</reference>
<evidence type="ECO:0000313" key="9">
    <source>
        <dbReference type="Proteomes" id="UP000016568"/>
    </source>
</evidence>
<dbReference type="eggNOG" id="COG0508">
    <property type="taxonomic scope" value="Bacteria"/>
</dbReference>
<dbReference type="Proteomes" id="UP000016568">
    <property type="component" value="Unassembled WGS sequence"/>
</dbReference>
<dbReference type="PANTHER" id="PTHR23151:SF90">
    <property type="entry name" value="DIHYDROLIPOYLLYSINE-RESIDUE ACETYLTRANSFERASE COMPONENT OF PYRUVATE DEHYDROGENASE COMPLEX, MITOCHONDRIAL-RELATED"/>
    <property type="match status" value="1"/>
</dbReference>
<gene>
    <name evidence="8" type="ORF">NT2_06_00010</name>
</gene>
<evidence type="ECO:0000256" key="1">
    <source>
        <dbReference type="ARBA" id="ARBA00001938"/>
    </source>
</evidence>
<dbReference type="AlphaFoldDB" id="U2YM73"/>
<dbReference type="Pfam" id="PF02817">
    <property type="entry name" value="E3_binding"/>
    <property type="match status" value="1"/>
</dbReference>
<protein>
    <submittedName>
        <fullName evidence="8">Putative pyruvate dehydrogenase E2 component</fullName>
    </submittedName>
</protein>
<dbReference type="InterPro" id="IPR045257">
    <property type="entry name" value="E2/Pdx1"/>
</dbReference>
<feature type="region of interest" description="Disordered" evidence="5">
    <location>
        <begin position="79"/>
        <end position="130"/>
    </location>
</feature>
<evidence type="ECO:0000259" key="6">
    <source>
        <dbReference type="PROSITE" id="PS50968"/>
    </source>
</evidence>
<dbReference type="GO" id="GO:0006086">
    <property type="term" value="P:pyruvate decarboxylation to acetyl-CoA"/>
    <property type="evidence" value="ECO:0007669"/>
    <property type="project" value="InterPro"/>
</dbReference>
<dbReference type="FunFam" id="2.40.50.100:FF:000010">
    <property type="entry name" value="Acetyltransferase component of pyruvate dehydrogenase complex"/>
    <property type="match status" value="1"/>
</dbReference>
<dbReference type="InterPro" id="IPR036625">
    <property type="entry name" value="E3-bd_dom_sf"/>
</dbReference>
<evidence type="ECO:0000256" key="5">
    <source>
        <dbReference type="SAM" id="MobiDB-lite"/>
    </source>
</evidence>
<dbReference type="Gene3D" id="4.10.320.10">
    <property type="entry name" value="E3-binding domain"/>
    <property type="match status" value="1"/>
</dbReference>
<dbReference type="Pfam" id="PF00364">
    <property type="entry name" value="Biotin_lipoyl"/>
    <property type="match status" value="1"/>
</dbReference>
<dbReference type="EMBL" id="BASZ01000006">
    <property type="protein sequence ID" value="GAD49562.1"/>
    <property type="molecule type" value="Genomic_DNA"/>
</dbReference>
<keyword evidence="3" id="KW-0450">Lipoyl</keyword>
<dbReference type="PANTHER" id="PTHR23151">
    <property type="entry name" value="DIHYDROLIPOAMIDE ACETYL/SUCCINYL-TRANSFERASE-RELATED"/>
    <property type="match status" value="1"/>
</dbReference>
<dbReference type="InterPro" id="IPR011053">
    <property type="entry name" value="Single_hybrid_motif"/>
</dbReference>
<dbReference type="RefSeq" id="WP_021690467.1">
    <property type="nucleotide sequence ID" value="NZ_BASZ01000006.1"/>
</dbReference>
<evidence type="ECO:0000256" key="3">
    <source>
        <dbReference type="ARBA" id="ARBA00022823"/>
    </source>
</evidence>
<name>U2YM73_9SPHN</name>
<dbReference type="GO" id="GO:0016746">
    <property type="term" value="F:acyltransferase activity"/>
    <property type="evidence" value="ECO:0007669"/>
    <property type="project" value="InterPro"/>
</dbReference>
<dbReference type="PROSITE" id="PS50968">
    <property type="entry name" value="BIOTINYL_LIPOYL"/>
    <property type="match status" value="1"/>
</dbReference>
<feature type="domain" description="Peripheral subunit-binding (PSBD)" evidence="7">
    <location>
        <begin position="136"/>
        <end position="173"/>
    </location>
</feature>
<comment type="cofactor">
    <cofactor evidence="1">
        <name>(R)-lipoate</name>
        <dbReference type="ChEBI" id="CHEBI:83088"/>
    </cofactor>
</comment>
<comment type="caution">
    <text evidence="8">The sequence shown here is derived from an EMBL/GenBank/DDBJ whole genome shotgun (WGS) entry which is preliminary data.</text>
</comment>
<comment type="similarity">
    <text evidence="2">Belongs to the 2-oxoacid dehydrogenase family.</text>
</comment>
<organism evidence="8 9">
    <name type="scientific">Caenibius tardaugens NBRC 16725</name>
    <dbReference type="NCBI Taxonomy" id="1219035"/>
    <lineage>
        <taxon>Bacteria</taxon>
        <taxon>Pseudomonadati</taxon>
        <taxon>Pseudomonadota</taxon>
        <taxon>Alphaproteobacteria</taxon>
        <taxon>Sphingomonadales</taxon>
        <taxon>Erythrobacteraceae</taxon>
        <taxon>Caenibius</taxon>
    </lineage>
</organism>
<dbReference type="InterPro" id="IPR004167">
    <property type="entry name" value="PSBD"/>
</dbReference>
<dbReference type="Gene3D" id="2.40.50.100">
    <property type="match status" value="1"/>
</dbReference>
<dbReference type="GO" id="GO:0045254">
    <property type="term" value="C:pyruvate dehydrogenase complex"/>
    <property type="evidence" value="ECO:0007669"/>
    <property type="project" value="InterPro"/>
</dbReference>
<evidence type="ECO:0000313" key="8">
    <source>
        <dbReference type="EMBL" id="GAD49562.1"/>
    </source>
</evidence>
<accession>U2YM73</accession>
<feature type="compositionally biased region" description="Low complexity" evidence="5">
    <location>
        <begin position="101"/>
        <end position="127"/>
    </location>
</feature>
<dbReference type="SUPFAM" id="SSF51230">
    <property type="entry name" value="Single hybrid motif"/>
    <property type="match status" value="1"/>
</dbReference>
<dbReference type="PROSITE" id="PS51826">
    <property type="entry name" value="PSBD"/>
    <property type="match status" value="1"/>
</dbReference>
<feature type="non-terminal residue" evidence="8">
    <location>
        <position position="178"/>
    </location>
</feature>
<comment type="function">
    <text evidence="4">The pyruvate dehydrogenase complex catalyzes the overall conversion of pyruvate to acetyl-CoA and CO(2). It contains multiple copies of three enzymatic components: pyruvate dehydrogenase (E1), dihydrolipoamide acetyltransferase (E2) and lipoamide dehydrogenase (E3).</text>
</comment>
<proteinExistence type="inferred from homology"/>
<dbReference type="PROSITE" id="PS00189">
    <property type="entry name" value="LIPOYL"/>
    <property type="match status" value="1"/>
</dbReference>
<sequence length="178" mass="17861">MPIDIKMPALSPTMEQGTLAKWLVKEGDTVVSGDILAEIETDKATMEFEAVDEGTILSIAVPEGTEDVKVGTVIATLGAEGETAAPAPKAPAPKVADEPAAKAAEPVAAPAPAAEARPAPARAAVPKAAEKGDRIVASPLARRIAEQTGVDLAGVQGSGPNGRIVKADVVDAKAGTAT</sequence>
<keyword evidence="9" id="KW-1185">Reference proteome</keyword>
<dbReference type="InterPro" id="IPR000089">
    <property type="entry name" value="Biotin_lipoyl"/>
</dbReference>